<gene>
    <name evidence="1" type="ORF">D7V88_22790</name>
</gene>
<name>A0A3A8IL21_9BACT</name>
<evidence type="ECO:0000313" key="2">
    <source>
        <dbReference type="Proteomes" id="UP000268094"/>
    </source>
</evidence>
<dbReference type="Proteomes" id="UP000268094">
    <property type="component" value="Unassembled WGS sequence"/>
</dbReference>
<dbReference type="EMBL" id="RAVZ01000165">
    <property type="protein sequence ID" value="RKG84052.1"/>
    <property type="molecule type" value="Genomic_DNA"/>
</dbReference>
<dbReference type="RefSeq" id="WP_120542757.1">
    <property type="nucleotide sequence ID" value="NZ_RAVZ01000165.1"/>
</dbReference>
<organism evidence="1 2">
    <name type="scientific">Corallococcus terminator</name>
    <dbReference type="NCBI Taxonomy" id="2316733"/>
    <lineage>
        <taxon>Bacteria</taxon>
        <taxon>Pseudomonadati</taxon>
        <taxon>Myxococcota</taxon>
        <taxon>Myxococcia</taxon>
        <taxon>Myxococcales</taxon>
        <taxon>Cystobacterineae</taxon>
        <taxon>Myxococcaceae</taxon>
        <taxon>Corallococcus</taxon>
    </lineage>
</organism>
<comment type="caution">
    <text evidence="1">The sequence shown here is derived from an EMBL/GenBank/DDBJ whole genome shotgun (WGS) entry which is preliminary data.</text>
</comment>
<keyword evidence="2" id="KW-1185">Reference proteome</keyword>
<sequence>MKKTLWSAMMLCTLGLSGCGDDTTDPPVVNQPKLDSQSNILAFLEGKTLVMEGDNIPSHPLSLDEDINWGSASQCFQKVSIAVGGNNFHVSSVPGTILNSAGVGQPGSTCDHATAQNALVFDSKAVTLSNIAADGSCFEVLVDYGSFKQEGRAKFSEDTKTLSMELYFEAKATGWHCADGAVGAKTVSTSGQPFTGNAVQVYAISG</sequence>
<dbReference type="OrthoDB" id="5381265at2"/>
<protein>
    <recommendedName>
        <fullName evidence="3">Lipoprotein</fullName>
    </recommendedName>
</protein>
<proteinExistence type="predicted"/>
<evidence type="ECO:0008006" key="3">
    <source>
        <dbReference type="Google" id="ProtNLM"/>
    </source>
</evidence>
<dbReference type="AlphaFoldDB" id="A0A3A8IL21"/>
<accession>A0A3A8IL21</accession>
<reference evidence="2" key="1">
    <citation type="submission" date="2018-09" db="EMBL/GenBank/DDBJ databases">
        <authorList>
            <person name="Livingstone P.G."/>
            <person name="Whitworth D.E."/>
        </authorList>
    </citation>
    <scope>NUCLEOTIDE SEQUENCE [LARGE SCALE GENOMIC DNA]</scope>
    <source>
        <strain evidence="2">CA054A</strain>
    </source>
</reference>
<dbReference type="PROSITE" id="PS51257">
    <property type="entry name" value="PROKAR_LIPOPROTEIN"/>
    <property type="match status" value="1"/>
</dbReference>
<evidence type="ECO:0000313" key="1">
    <source>
        <dbReference type="EMBL" id="RKG84052.1"/>
    </source>
</evidence>